<dbReference type="GeneTree" id="ENSGT01150000287152"/>
<dbReference type="Bgee" id="ENSMMUG00000056279">
    <property type="expression patterns" value="Expressed in liver and 1 other cell type or tissue"/>
</dbReference>
<accession>A0A5F7ZGU1</accession>
<protein>
    <submittedName>
        <fullName evidence="1">Uncharacterized protein</fullName>
    </submittedName>
</protein>
<evidence type="ECO:0000313" key="1">
    <source>
        <dbReference type="Ensembl" id="ENSMMUP00000063843.1"/>
    </source>
</evidence>
<dbReference type="AlphaFoldDB" id="A0A5F7ZGU1"/>
<evidence type="ECO:0000313" key="2">
    <source>
        <dbReference type="Proteomes" id="UP000006718"/>
    </source>
</evidence>
<proteinExistence type="predicted"/>
<dbReference type="Proteomes" id="UP000006718">
    <property type="component" value="Chromosome 11"/>
</dbReference>
<dbReference type="InParanoid" id="A0A5F7ZGU1"/>
<dbReference type="STRING" id="9544.ENSMMUP00000063843"/>
<sequence>MPISYNQTFMNLPLPKFTPPITTVSTHDLSKAPLYSSHETCLLLSSPPFFSAPPFPYKTYSYCLKYFLEAGHGGSCLSSQHFGRPRQVDHLRSRVQDQPGQHSEILCLYKNTNISRAWSWVPVVPATQEAEAEESLEPERQRLQ</sequence>
<reference evidence="1" key="3">
    <citation type="submission" date="2025-08" db="UniProtKB">
        <authorList>
            <consortium name="Ensembl"/>
        </authorList>
    </citation>
    <scope>IDENTIFICATION</scope>
    <source>
        <strain evidence="1">17573</strain>
    </source>
</reference>
<organism evidence="1 2">
    <name type="scientific">Macaca mulatta</name>
    <name type="common">Rhesus macaque</name>
    <dbReference type="NCBI Taxonomy" id="9544"/>
    <lineage>
        <taxon>Eukaryota</taxon>
        <taxon>Metazoa</taxon>
        <taxon>Chordata</taxon>
        <taxon>Craniata</taxon>
        <taxon>Vertebrata</taxon>
        <taxon>Euteleostomi</taxon>
        <taxon>Mammalia</taxon>
        <taxon>Eutheria</taxon>
        <taxon>Euarchontoglires</taxon>
        <taxon>Primates</taxon>
        <taxon>Haplorrhini</taxon>
        <taxon>Catarrhini</taxon>
        <taxon>Cercopithecidae</taxon>
        <taxon>Cercopithecinae</taxon>
        <taxon>Macaca</taxon>
    </lineage>
</organism>
<keyword evidence="2" id="KW-1185">Reference proteome</keyword>
<dbReference type="VEuPathDB" id="HostDB:ENSMMUG00000056279"/>
<reference evidence="2" key="1">
    <citation type="journal article" date="2007" name="Science">
        <title>Evolutionary and biomedical insights from the rhesus macaque genome.</title>
        <authorList>
            <person name="Gibbs R.A."/>
            <person name="Rogers J."/>
            <person name="Katze M.G."/>
            <person name="Bumgarner R."/>
            <person name="Weinstock G.M."/>
            <person name="Mardis E.R."/>
            <person name="Remington K.A."/>
            <person name="Strausberg R.L."/>
            <person name="Venter J.C."/>
            <person name="Wilson R.K."/>
            <person name="Batzer M.A."/>
            <person name="Bustamante C.D."/>
            <person name="Eichler E.E."/>
            <person name="Hahn M.W."/>
            <person name="Hardison R.C."/>
            <person name="Makova K.D."/>
            <person name="Miller W."/>
            <person name="Milosavljevic A."/>
            <person name="Palermo R.E."/>
            <person name="Siepel A."/>
            <person name="Sikela J.M."/>
            <person name="Attaway T."/>
            <person name="Bell S."/>
            <person name="Bernard K.E."/>
            <person name="Buhay C.J."/>
            <person name="Chandrabose M.N."/>
            <person name="Dao M."/>
            <person name="Davis C."/>
            <person name="Delehaunty K.D."/>
            <person name="Ding Y."/>
            <person name="Dinh H.H."/>
            <person name="Dugan-Rocha S."/>
            <person name="Fulton L.A."/>
            <person name="Gabisi R.A."/>
            <person name="Garner T.T."/>
            <person name="Godfrey J."/>
            <person name="Hawes A.C."/>
            <person name="Hernandez J."/>
            <person name="Hines S."/>
            <person name="Holder M."/>
            <person name="Hume J."/>
            <person name="Jhangiani S.N."/>
            <person name="Joshi V."/>
            <person name="Khan Z.M."/>
            <person name="Kirkness E.F."/>
            <person name="Cree A."/>
            <person name="Fowler R.G."/>
            <person name="Lee S."/>
            <person name="Lewis L.R."/>
            <person name="Li Z."/>
            <person name="Liu Y.-S."/>
            <person name="Moore S.M."/>
            <person name="Muzny D."/>
            <person name="Nazareth L.V."/>
            <person name="Ngo D.N."/>
            <person name="Okwuonu G.O."/>
            <person name="Pai G."/>
            <person name="Parker D."/>
            <person name="Paul H.A."/>
            <person name="Pfannkoch C."/>
            <person name="Pohl C.S."/>
            <person name="Rogers Y.-H.C."/>
            <person name="Ruiz S.J."/>
            <person name="Sabo A."/>
            <person name="Santibanez J."/>
            <person name="Schneider B.W."/>
            <person name="Smith S.M."/>
            <person name="Sodergren E."/>
            <person name="Svatek A.F."/>
            <person name="Utterback T.R."/>
            <person name="Vattathil S."/>
            <person name="Warren W."/>
            <person name="White C.S."/>
            <person name="Chinwalla A.T."/>
            <person name="Feng Y."/>
            <person name="Halpern A.L."/>
            <person name="Hillier L.W."/>
            <person name="Huang X."/>
            <person name="Minx P."/>
            <person name="Nelson J.O."/>
            <person name="Pepin K.H."/>
            <person name="Qin X."/>
            <person name="Sutton G.G."/>
            <person name="Venter E."/>
            <person name="Walenz B.P."/>
            <person name="Wallis J.W."/>
            <person name="Worley K.C."/>
            <person name="Yang S.-P."/>
            <person name="Jones S.M."/>
            <person name="Marra M.A."/>
            <person name="Rocchi M."/>
            <person name="Schein J.E."/>
            <person name="Baertsch R."/>
            <person name="Clarke L."/>
            <person name="Csuros M."/>
            <person name="Glasscock J."/>
            <person name="Harris R.A."/>
            <person name="Havlak P."/>
            <person name="Jackson A.R."/>
            <person name="Jiang H."/>
            <person name="Liu Y."/>
            <person name="Messina D.N."/>
            <person name="Shen Y."/>
            <person name="Song H.X.-Z."/>
            <person name="Wylie T."/>
            <person name="Zhang L."/>
            <person name="Birney E."/>
            <person name="Han K."/>
            <person name="Konkel M.K."/>
            <person name="Lee J."/>
            <person name="Smit A.F.A."/>
            <person name="Ullmer B."/>
            <person name="Wang H."/>
            <person name="Xing J."/>
            <person name="Burhans R."/>
            <person name="Cheng Z."/>
            <person name="Karro J.E."/>
            <person name="Ma J."/>
            <person name="Raney B."/>
            <person name="She X."/>
            <person name="Cox M.J."/>
            <person name="Demuth J.P."/>
            <person name="Dumas L.J."/>
            <person name="Han S.-G."/>
            <person name="Hopkins J."/>
            <person name="Karimpour-Fard A."/>
            <person name="Kim Y.H."/>
            <person name="Pollack J.R."/>
            <person name="Vinar T."/>
            <person name="Addo-Quaye C."/>
            <person name="Degenhardt J."/>
            <person name="Denby A."/>
            <person name="Hubisz M.J."/>
            <person name="Indap A."/>
            <person name="Kosiol C."/>
            <person name="Lahn B.T."/>
            <person name="Lawson H.A."/>
            <person name="Marklein A."/>
            <person name="Nielsen R."/>
            <person name="Vallender E.J."/>
            <person name="Clark A.G."/>
            <person name="Ferguson B."/>
            <person name="Hernandez R.D."/>
            <person name="Hirani K."/>
            <person name="Kehrer-Sawatzki H."/>
            <person name="Kolb J."/>
            <person name="Patil S."/>
            <person name="Pu L.-L."/>
            <person name="Ren Y."/>
            <person name="Smith D.G."/>
            <person name="Wheeler D.A."/>
            <person name="Schenck I."/>
            <person name="Ball E.V."/>
            <person name="Chen R."/>
            <person name="Cooper D.N."/>
            <person name="Giardine B."/>
            <person name="Hsu F."/>
            <person name="Kent W.J."/>
            <person name="Lesk A."/>
            <person name="Nelson D.L."/>
            <person name="O'brien W.E."/>
            <person name="Pruefer K."/>
            <person name="Stenson P.D."/>
            <person name="Wallace J.C."/>
            <person name="Ke H."/>
            <person name="Liu X.-M."/>
            <person name="Wang P."/>
            <person name="Xiang A.P."/>
            <person name="Yang F."/>
            <person name="Barber G.P."/>
            <person name="Haussler D."/>
            <person name="Karolchik D."/>
            <person name="Kern A.D."/>
            <person name="Kuhn R.M."/>
            <person name="Smith K.E."/>
            <person name="Zwieg A.S."/>
        </authorList>
    </citation>
    <scope>NUCLEOTIDE SEQUENCE [LARGE SCALE GENOMIC DNA]</scope>
    <source>
        <strain evidence="2">17573</strain>
    </source>
</reference>
<reference evidence="1" key="4">
    <citation type="submission" date="2025-09" db="UniProtKB">
        <authorList>
            <consortium name="Ensembl"/>
        </authorList>
    </citation>
    <scope>IDENTIFICATION</scope>
    <source>
        <strain evidence="1">17573</strain>
    </source>
</reference>
<dbReference type="Ensembl" id="ENSMMUT00000103947.1">
    <property type="protein sequence ID" value="ENSMMUP00000063843.1"/>
    <property type="gene ID" value="ENSMMUG00000056279.1"/>
</dbReference>
<reference evidence="1" key="2">
    <citation type="submission" date="2019-01" db="EMBL/GenBank/DDBJ databases">
        <authorList>
            <person name="Graves T."/>
            <person name="Eichler E.E."/>
            <person name="Wilson R.K."/>
        </authorList>
    </citation>
    <scope>NUCLEOTIDE SEQUENCE [LARGE SCALE GENOMIC DNA]</scope>
    <source>
        <strain evidence="1">17573</strain>
    </source>
</reference>
<name>A0A5F7ZGU1_MACMU</name>